<evidence type="ECO:0000313" key="1">
    <source>
        <dbReference type="EMBL" id="KAG8646782.1"/>
    </source>
</evidence>
<comment type="caution">
    <text evidence="1">The sequence shown here is derived from an EMBL/GenBank/DDBJ whole genome shotgun (WGS) entry which is preliminary data.</text>
</comment>
<dbReference type="Proteomes" id="UP000091857">
    <property type="component" value="Chromosome 9"/>
</dbReference>
<name>A0ACB7H319_MANES</name>
<keyword evidence="2" id="KW-1185">Reference proteome</keyword>
<sequence>MIYNSTRNSYHKKGSGNPYSLLGSQMARLKSLNAIFCYSLKAKAAATATVKNSPAMDAALKHDMSSLDISSPSISHSIGNSSLKYPNSPTDPIHAPASLADRTVLPILNAEDSGLDSEEATKQPAKVILSILSGIFEPLDLVVACCVLWH</sequence>
<dbReference type="EMBL" id="CM004395">
    <property type="protein sequence ID" value="KAG8646782.1"/>
    <property type="molecule type" value="Genomic_DNA"/>
</dbReference>
<proteinExistence type="predicted"/>
<protein>
    <submittedName>
        <fullName evidence="1">Uncharacterized protein</fullName>
    </submittedName>
</protein>
<reference evidence="2" key="1">
    <citation type="journal article" date="2016" name="Nat. Biotechnol.">
        <title>Sequencing wild and cultivated cassava and related species reveals extensive interspecific hybridization and genetic diversity.</title>
        <authorList>
            <person name="Bredeson J.V."/>
            <person name="Lyons J.B."/>
            <person name="Prochnik S.E."/>
            <person name="Wu G.A."/>
            <person name="Ha C.M."/>
            <person name="Edsinger-Gonzales E."/>
            <person name="Grimwood J."/>
            <person name="Schmutz J."/>
            <person name="Rabbi I.Y."/>
            <person name="Egesi C."/>
            <person name="Nauluvula P."/>
            <person name="Lebot V."/>
            <person name="Ndunguru J."/>
            <person name="Mkamilo G."/>
            <person name="Bart R.S."/>
            <person name="Setter T.L."/>
            <person name="Gleadow R.M."/>
            <person name="Kulakow P."/>
            <person name="Ferguson M.E."/>
            <person name="Rounsley S."/>
            <person name="Rokhsar D.S."/>
        </authorList>
    </citation>
    <scope>NUCLEOTIDE SEQUENCE [LARGE SCALE GENOMIC DNA]</scope>
    <source>
        <strain evidence="2">cv. AM560-2</strain>
    </source>
</reference>
<accession>A0ACB7H319</accession>
<gene>
    <name evidence="1" type="ORF">MANES_09G026933v8</name>
</gene>
<evidence type="ECO:0000313" key="2">
    <source>
        <dbReference type="Proteomes" id="UP000091857"/>
    </source>
</evidence>
<organism evidence="1 2">
    <name type="scientific">Manihot esculenta</name>
    <name type="common">Cassava</name>
    <name type="synonym">Jatropha manihot</name>
    <dbReference type="NCBI Taxonomy" id="3983"/>
    <lineage>
        <taxon>Eukaryota</taxon>
        <taxon>Viridiplantae</taxon>
        <taxon>Streptophyta</taxon>
        <taxon>Embryophyta</taxon>
        <taxon>Tracheophyta</taxon>
        <taxon>Spermatophyta</taxon>
        <taxon>Magnoliopsida</taxon>
        <taxon>eudicotyledons</taxon>
        <taxon>Gunneridae</taxon>
        <taxon>Pentapetalae</taxon>
        <taxon>rosids</taxon>
        <taxon>fabids</taxon>
        <taxon>Malpighiales</taxon>
        <taxon>Euphorbiaceae</taxon>
        <taxon>Crotonoideae</taxon>
        <taxon>Manihoteae</taxon>
        <taxon>Manihot</taxon>
    </lineage>
</organism>